<feature type="compositionally biased region" description="Polar residues" evidence="19">
    <location>
        <begin position="651"/>
        <end position="661"/>
    </location>
</feature>
<dbReference type="GO" id="GO:0005576">
    <property type="term" value="C:extracellular region"/>
    <property type="evidence" value="ECO:0007669"/>
    <property type="project" value="UniProtKB-SubCell"/>
</dbReference>
<accession>A0A814KRA2</accession>
<dbReference type="InterPro" id="IPR000716">
    <property type="entry name" value="Thyroglobulin_1"/>
</dbReference>
<dbReference type="GO" id="GO:0000407">
    <property type="term" value="C:phagophore assembly site"/>
    <property type="evidence" value="ECO:0007669"/>
    <property type="project" value="TreeGrafter"/>
</dbReference>
<feature type="compositionally biased region" description="Polar residues" evidence="19">
    <location>
        <begin position="621"/>
        <end position="630"/>
    </location>
</feature>
<dbReference type="PANTHER" id="PTHR12866">
    <property type="entry name" value="UBIQUITIN-LIKE-CONJUGATING ENZYME ATG3"/>
    <property type="match status" value="1"/>
</dbReference>
<keyword evidence="5" id="KW-0813">Transport</keyword>
<evidence type="ECO:0000256" key="14">
    <source>
        <dbReference type="ARBA" id="ARBA00023006"/>
    </source>
</evidence>
<evidence type="ECO:0000256" key="12">
    <source>
        <dbReference type="ARBA" id="ARBA00022843"/>
    </source>
</evidence>
<evidence type="ECO:0000256" key="15">
    <source>
        <dbReference type="ARBA" id="ARBA00023157"/>
    </source>
</evidence>
<evidence type="ECO:0000259" key="21">
    <source>
        <dbReference type="PROSITE" id="PS51465"/>
    </source>
</evidence>
<dbReference type="PROSITE" id="PS51162">
    <property type="entry name" value="THYROGLOBULIN_1_2"/>
    <property type="match status" value="1"/>
</dbReference>
<keyword evidence="12" id="KW-0832">Ubl conjugation</keyword>
<dbReference type="Gene3D" id="3.30.1460.50">
    <property type="match status" value="1"/>
</dbReference>
<reference evidence="22" key="1">
    <citation type="submission" date="2021-02" db="EMBL/GenBank/DDBJ databases">
        <authorList>
            <person name="Nowell W R."/>
        </authorList>
    </citation>
    <scope>NUCLEOTIDE SEQUENCE</scope>
</reference>
<evidence type="ECO:0000256" key="6">
    <source>
        <dbReference type="ARBA" id="ARBA00022490"/>
    </source>
</evidence>
<protein>
    <recommendedName>
        <fullName evidence="4">Ubiquitin-like-conjugating enzyme ATG3</fullName>
    </recommendedName>
    <alternativeName>
        <fullName evidence="17">Autophagy-related protein 3</fullName>
    </alternativeName>
</protein>
<dbReference type="Pfam" id="PF00086">
    <property type="entry name" value="Thyroglobulin_1"/>
    <property type="match status" value="1"/>
</dbReference>
<dbReference type="Pfam" id="PF10591">
    <property type="entry name" value="SPARC_Ca_bdg"/>
    <property type="match status" value="1"/>
</dbReference>
<evidence type="ECO:0000256" key="10">
    <source>
        <dbReference type="ARBA" id="ARBA00022729"/>
    </source>
</evidence>
<feature type="domain" description="Kazal-like" evidence="21">
    <location>
        <begin position="360"/>
        <end position="411"/>
    </location>
</feature>
<dbReference type="PROSITE" id="PS51465">
    <property type="entry name" value="KAZAL_2"/>
    <property type="match status" value="1"/>
</dbReference>
<sequence>MENMFNSLKSTALSIGEAMTPVLKQSKFRETGVITPEEFVAAGDFLVHHCPTWKWATGDESKVKSYLPKEKQFLITRNVPCYKRCKHMEHKDNLEKIVDEENGDGGWVDTHHYADSTVTEVREHAGQIESTGGKQSHVTVEDDGEDDDDDAADMEEFERKGMVMNDPLEAPSTTNSSASALTTDDNVVQNTLQTRTYDLNITYDKYYQTPRLWLTGYDEHHKPLSVEKMYEDISQDHAKKTVTMEQHPHLPGTGPMPSIHPCRHADVMKKLIQMVAESGKELEVHMYIMIFLKFVQAVIPTIEYDYTRRPCNVNHCDNEHVCVRRKDIDLQYRCVPKPYFKQHPEKIAEWNLNPSLMDEILDATNCQSCLTEPLDYVCGTDGRVYRSPCYIKYFNCLLDTDIQLACHKECPCNDTNVDNQNSEWTDLNIKENIISDSLDDNSPDDPRGQFDQCSRSIHRELRNRFFDWFHQIEKLEHKSQYYGSIENCHPMVSYMFYHFDTTNDSELNDDELDSIEHLKDELCTDRFFQRCDHDGDKRLFPYEWCNCFQYALLPCELYNRDLDKAYWNKSMEGIFRPRCNSNGYYASRQCSADTPRQCWCVDKHGIEVDGTRQDDDHMPQCEQQQKVSQLDITDTIDNTDDASSYEERQFQQRSILDTSHSSVTKQQLMDILRKLYNQGWKPPNKNYIPGTRFGRHGG</sequence>
<dbReference type="SMART" id="SM00280">
    <property type="entry name" value="KAZAL"/>
    <property type="match status" value="1"/>
</dbReference>
<comment type="caution">
    <text evidence="18">Lacks conserved residue(s) required for the propagation of feature annotation.</text>
</comment>
<dbReference type="SUPFAM" id="SSF47473">
    <property type="entry name" value="EF-hand"/>
    <property type="match status" value="1"/>
</dbReference>
<keyword evidence="9" id="KW-0808">Transferase</keyword>
<evidence type="ECO:0000256" key="18">
    <source>
        <dbReference type="PROSITE-ProRule" id="PRU00500"/>
    </source>
</evidence>
<evidence type="ECO:0000256" key="4">
    <source>
        <dbReference type="ARBA" id="ARBA00017573"/>
    </source>
</evidence>
<dbReference type="GO" id="GO:0019776">
    <property type="term" value="F:Atg8-family ligase activity"/>
    <property type="evidence" value="ECO:0007669"/>
    <property type="project" value="TreeGrafter"/>
</dbReference>
<dbReference type="GO" id="GO:0044804">
    <property type="term" value="P:nucleophagy"/>
    <property type="evidence" value="ECO:0007669"/>
    <property type="project" value="TreeGrafter"/>
</dbReference>
<keyword evidence="7" id="KW-1017">Isopeptide bond</keyword>
<dbReference type="CDD" id="cd00191">
    <property type="entry name" value="TY"/>
    <property type="match status" value="1"/>
</dbReference>
<dbReference type="SUPFAM" id="SSF100895">
    <property type="entry name" value="Kazal-type serine protease inhibitors"/>
    <property type="match status" value="1"/>
</dbReference>
<evidence type="ECO:0000256" key="13">
    <source>
        <dbReference type="ARBA" id="ARBA00022927"/>
    </source>
</evidence>
<evidence type="ECO:0000313" key="23">
    <source>
        <dbReference type="Proteomes" id="UP000663860"/>
    </source>
</evidence>
<evidence type="ECO:0000256" key="7">
    <source>
        <dbReference type="ARBA" id="ARBA00022499"/>
    </source>
</evidence>
<comment type="subcellular location">
    <subcellularLocation>
        <location evidence="1">Cytoplasm</location>
    </subcellularLocation>
    <subcellularLocation>
        <location evidence="2">Secreted</location>
    </subcellularLocation>
</comment>
<dbReference type="InterPro" id="IPR019577">
    <property type="entry name" value="SPARC/Testican_Ca-bd-dom"/>
</dbReference>
<dbReference type="Proteomes" id="UP000663860">
    <property type="component" value="Unassembled WGS sequence"/>
</dbReference>
<dbReference type="InterPro" id="IPR002350">
    <property type="entry name" value="Kazal_dom"/>
</dbReference>
<dbReference type="Pfam" id="PF03987">
    <property type="entry name" value="Autophagy_act_C"/>
    <property type="match status" value="1"/>
</dbReference>
<dbReference type="PROSITE" id="PS00484">
    <property type="entry name" value="THYROGLOBULIN_1_1"/>
    <property type="match status" value="1"/>
</dbReference>
<dbReference type="Gene3D" id="4.10.800.10">
    <property type="entry name" value="Thyroglobulin type-1"/>
    <property type="match status" value="1"/>
</dbReference>
<keyword evidence="10" id="KW-0732">Signal</keyword>
<evidence type="ECO:0000256" key="1">
    <source>
        <dbReference type="ARBA" id="ARBA00004496"/>
    </source>
</evidence>
<dbReference type="GO" id="GO:0061723">
    <property type="term" value="P:glycophagy"/>
    <property type="evidence" value="ECO:0007669"/>
    <property type="project" value="TreeGrafter"/>
</dbReference>
<feature type="region of interest" description="Disordered" evidence="19">
    <location>
        <begin position="126"/>
        <end position="151"/>
    </location>
</feature>
<dbReference type="Gene3D" id="1.10.238.10">
    <property type="entry name" value="EF-hand"/>
    <property type="match status" value="1"/>
</dbReference>
<dbReference type="InterPro" id="IPR036058">
    <property type="entry name" value="Kazal_dom_sf"/>
</dbReference>
<keyword evidence="8" id="KW-0964">Secreted</keyword>
<feature type="compositionally biased region" description="Polar residues" evidence="19">
    <location>
        <begin position="128"/>
        <end position="138"/>
    </location>
</feature>
<keyword evidence="15" id="KW-1015">Disulfide bond</keyword>
<dbReference type="AlphaFoldDB" id="A0A814KRA2"/>
<evidence type="ECO:0000256" key="11">
    <source>
        <dbReference type="ARBA" id="ARBA00022786"/>
    </source>
</evidence>
<evidence type="ECO:0000256" key="9">
    <source>
        <dbReference type="ARBA" id="ARBA00022679"/>
    </source>
</evidence>
<dbReference type="Pfam" id="PF07648">
    <property type="entry name" value="Kazal_2"/>
    <property type="match status" value="1"/>
</dbReference>
<dbReference type="SMART" id="SM00211">
    <property type="entry name" value="TY"/>
    <property type="match status" value="1"/>
</dbReference>
<dbReference type="GO" id="GO:0000422">
    <property type="term" value="P:autophagy of mitochondrion"/>
    <property type="evidence" value="ECO:0007669"/>
    <property type="project" value="TreeGrafter"/>
</dbReference>
<evidence type="ECO:0000256" key="17">
    <source>
        <dbReference type="ARBA" id="ARBA00034553"/>
    </source>
</evidence>
<evidence type="ECO:0000313" key="22">
    <source>
        <dbReference type="EMBL" id="CAF1054289.1"/>
    </source>
</evidence>
<feature type="domain" description="Thyroglobulin type-1" evidence="20">
    <location>
        <begin position="552"/>
        <end position="621"/>
    </location>
</feature>
<comment type="caution">
    <text evidence="22">The sequence shown here is derived from an EMBL/GenBank/DDBJ whole genome shotgun (WGS) entry which is preliminary data.</text>
</comment>
<feature type="region of interest" description="Disordered" evidence="19">
    <location>
        <begin position="611"/>
        <end position="661"/>
    </location>
</feature>
<evidence type="ECO:0000256" key="2">
    <source>
        <dbReference type="ARBA" id="ARBA00004613"/>
    </source>
</evidence>
<keyword evidence="16" id="KW-0325">Glycoprotein</keyword>
<name>A0A814KRA2_9BILA</name>
<dbReference type="PANTHER" id="PTHR12866:SF2">
    <property type="entry name" value="UBIQUITIN-LIKE-CONJUGATING ENZYME ATG3"/>
    <property type="match status" value="1"/>
</dbReference>
<dbReference type="Gene3D" id="3.30.60.30">
    <property type="match status" value="1"/>
</dbReference>
<evidence type="ECO:0000256" key="19">
    <source>
        <dbReference type="SAM" id="MobiDB-lite"/>
    </source>
</evidence>
<organism evidence="22 23">
    <name type="scientific">Adineta steineri</name>
    <dbReference type="NCBI Taxonomy" id="433720"/>
    <lineage>
        <taxon>Eukaryota</taxon>
        <taxon>Metazoa</taxon>
        <taxon>Spiralia</taxon>
        <taxon>Gnathifera</taxon>
        <taxon>Rotifera</taxon>
        <taxon>Eurotatoria</taxon>
        <taxon>Bdelloidea</taxon>
        <taxon>Adinetida</taxon>
        <taxon>Adinetidae</taxon>
        <taxon>Adineta</taxon>
    </lineage>
</organism>
<feature type="compositionally biased region" description="Acidic residues" evidence="19">
    <location>
        <begin position="141"/>
        <end position="151"/>
    </location>
</feature>
<dbReference type="GO" id="GO:0015031">
    <property type="term" value="P:protein transport"/>
    <property type="evidence" value="ECO:0007669"/>
    <property type="project" value="UniProtKB-KW"/>
</dbReference>
<dbReference type="InterPro" id="IPR011992">
    <property type="entry name" value="EF-hand-dom_pair"/>
</dbReference>
<dbReference type="InterPro" id="IPR007135">
    <property type="entry name" value="Atg3/Atg10"/>
</dbReference>
<evidence type="ECO:0000259" key="20">
    <source>
        <dbReference type="PROSITE" id="PS51162"/>
    </source>
</evidence>
<evidence type="ECO:0000256" key="16">
    <source>
        <dbReference type="ARBA" id="ARBA00023180"/>
    </source>
</evidence>
<comment type="similarity">
    <text evidence="3">Belongs to the ATG3 family.</text>
</comment>
<evidence type="ECO:0000256" key="8">
    <source>
        <dbReference type="ARBA" id="ARBA00022525"/>
    </source>
</evidence>
<dbReference type="GO" id="GO:0005829">
    <property type="term" value="C:cytosol"/>
    <property type="evidence" value="ECO:0007669"/>
    <property type="project" value="TreeGrafter"/>
</dbReference>
<dbReference type="EMBL" id="CAJNOE010000213">
    <property type="protein sequence ID" value="CAF1054289.1"/>
    <property type="molecule type" value="Genomic_DNA"/>
</dbReference>
<dbReference type="GO" id="GO:0005509">
    <property type="term" value="F:calcium ion binding"/>
    <property type="evidence" value="ECO:0007669"/>
    <property type="project" value="InterPro"/>
</dbReference>
<keyword evidence="6" id="KW-0963">Cytoplasm</keyword>
<dbReference type="GO" id="GO:0000045">
    <property type="term" value="P:autophagosome assembly"/>
    <property type="evidence" value="ECO:0007669"/>
    <property type="project" value="TreeGrafter"/>
</dbReference>
<evidence type="ECO:0000256" key="5">
    <source>
        <dbReference type="ARBA" id="ARBA00022448"/>
    </source>
</evidence>
<dbReference type="SUPFAM" id="SSF57610">
    <property type="entry name" value="Thyroglobulin type-1 domain"/>
    <property type="match status" value="1"/>
</dbReference>
<proteinExistence type="inferred from homology"/>
<dbReference type="InterPro" id="IPR036857">
    <property type="entry name" value="Thyroglobulin_1_sf"/>
</dbReference>
<dbReference type="CDD" id="cd00104">
    <property type="entry name" value="KAZAL_FS"/>
    <property type="match status" value="1"/>
</dbReference>
<keyword evidence="13" id="KW-0653">Protein transport</keyword>
<keyword evidence="14" id="KW-0072">Autophagy</keyword>
<dbReference type="FunFam" id="3.30.1460.50:FF:000001">
    <property type="entry name" value="Autophagy-related protein 3"/>
    <property type="match status" value="1"/>
</dbReference>
<evidence type="ECO:0000256" key="3">
    <source>
        <dbReference type="ARBA" id="ARBA00007683"/>
    </source>
</evidence>
<keyword evidence="11" id="KW-0833">Ubl conjugation pathway</keyword>
<gene>
    <name evidence="22" type="ORF">IZO911_LOCUS20509</name>
</gene>